<dbReference type="InterPro" id="IPR020843">
    <property type="entry name" value="ER"/>
</dbReference>
<dbReference type="PANTHER" id="PTHR43401:SF2">
    <property type="entry name" value="L-THREONINE 3-DEHYDROGENASE"/>
    <property type="match status" value="1"/>
</dbReference>
<reference evidence="5" key="1">
    <citation type="submission" date="2020-08" db="EMBL/GenBank/DDBJ databases">
        <title>Genome public.</title>
        <authorList>
            <person name="Liu C."/>
            <person name="Sun Q."/>
        </authorList>
    </citation>
    <scope>NUCLEOTIDE SEQUENCE</scope>
    <source>
        <strain evidence="5">NSJ-28</strain>
    </source>
</reference>
<evidence type="ECO:0000256" key="3">
    <source>
        <dbReference type="ARBA" id="ARBA00023002"/>
    </source>
</evidence>
<comment type="caution">
    <text evidence="5">The sequence shown here is derived from an EMBL/GenBank/DDBJ whole genome shotgun (WGS) entry which is preliminary data.</text>
</comment>
<evidence type="ECO:0000313" key="5">
    <source>
        <dbReference type="EMBL" id="MBC5726585.1"/>
    </source>
</evidence>
<dbReference type="EMBL" id="JACOPL010000020">
    <property type="protein sequence ID" value="MBC5726585.1"/>
    <property type="molecule type" value="Genomic_DNA"/>
</dbReference>
<dbReference type="InterPro" id="IPR013149">
    <property type="entry name" value="ADH-like_C"/>
</dbReference>
<keyword evidence="2" id="KW-0862">Zinc</keyword>
<protein>
    <submittedName>
        <fullName evidence="5">Zinc-binding alcohol dehydrogenase family protein</fullName>
    </submittedName>
</protein>
<dbReference type="PANTHER" id="PTHR43401">
    <property type="entry name" value="L-THREONINE 3-DEHYDROGENASE"/>
    <property type="match status" value="1"/>
</dbReference>
<proteinExistence type="predicted"/>
<dbReference type="SUPFAM" id="SSF51735">
    <property type="entry name" value="NAD(P)-binding Rossmann-fold domains"/>
    <property type="match status" value="1"/>
</dbReference>
<keyword evidence="3" id="KW-0560">Oxidoreductase</keyword>
<evidence type="ECO:0000313" key="6">
    <source>
        <dbReference type="Proteomes" id="UP000606499"/>
    </source>
</evidence>
<dbReference type="Proteomes" id="UP000606499">
    <property type="component" value="Unassembled WGS sequence"/>
</dbReference>
<dbReference type="CDD" id="cd08261">
    <property type="entry name" value="Zn_ADH7"/>
    <property type="match status" value="1"/>
</dbReference>
<dbReference type="GO" id="GO:0046872">
    <property type="term" value="F:metal ion binding"/>
    <property type="evidence" value="ECO:0007669"/>
    <property type="project" value="UniProtKB-KW"/>
</dbReference>
<dbReference type="Pfam" id="PF00107">
    <property type="entry name" value="ADH_zinc_N"/>
    <property type="match status" value="1"/>
</dbReference>
<dbReference type="InterPro" id="IPR050129">
    <property type="entry name" value="Zn_alcohol_dh"/>
</dbReference>
<dbReference type="GO" id="GO:0016491">
    <property type="term" value="F:oxidoreductase activity"/>
    <property type="evidence" value="ECO:0007669"/>
    <property type="project" value="UniProtKB-KW"/>
</dbReference>
<dbReference type="AlphaFoldDB" id="A0A923RZS9"/>
<dbReference type="RefSeq" id="WP_054328209.1">
    <property type="nucleotide sequence ID" value="NZ_JACOPL010000020.1"/>
</dbReference>
<name>A0A923RZS9_9FIRM</name>
<dbReference type="Gene3D" id="3.40.50.720">
    <property type="entry name" value="NAD(P)-binding Rossmann-like Domain"/>
    <property type="match status" value="1"/>
</dbReference>
<keyword evidence="6" id="KW-1185">Reference proteome</keyword>
<gene>
    <name evidence="5" type="ORF">H8S45_14110</name>
</gene>
<feature type="domain" description="Enoyl reductase (ER)" evidence="4">
    <location>
        <begin position="10"/>
        <end position="333"/>
    </location>
</feature>
<organism evidence="5 6">
    <name type="scientific">Agathobaculum faecis</name>
    <dbReference type="NCBI Taxonomy" id="2763013"/>
    <lineage>
        <taxon>Bacteria</taxon>
        <taxon>Bacillati</taxon>
        <taxon>Bacillota</taxon>
        <taxon>Clostridia</taxon>
        <taxon>Eubacteriales</taxon>
        <taxon>Butyricicoccaceae</taxon>
        <taxon>Agathobaculum</taxon>
    </lineage>
</organism>
<dbReference type="Gene3D" id="3.90.180.10">
    <property type="entry name" value="Medium-chain alcohol dehydrogenases, catalytic domain"/>
    <property type="match status" value="1"/>
</dbReference>
<dbReference type="InterPro" id="IPR011032">
    <property type="entry name" value="GroES-like_sf"/>
</dbReference>
<dbReference type="SUPFAM" id="SSF50129">
    <property type="entry name" value="GroES-like"/>
    <property type="match status" value="1"/>
</dbReference>
<keyword evidence="1" id="KW-0479">Metal-binding</keyword>
<dbReference type="InterPro" id="IPR036291">
    <property type="entry name" value="NAD(P)-bd_dom_sf"/>
</dbReference>
<accession>A0A923RZS9</accession>
<evidence type="ECO:0000256" key="1">
    <source>
        <dbReference type="ARBA" id="ARBA00022723"/>
    </source>
</evidence>
<dbReference type="SMART" id="SM00829">
    <property type="entry name" value="PKS_ER"/>
    <property type="match status" value="1"/>
</dbReference>
<dbReference type="Pfam" id="PF08240">
    <property type="entry name" value="ADH_N"/>
    <property type="match status" value="1"/>
</dbReference>
<evidence type="ECO:0000256" key="2">
    <source>
        <dbReference type="ARBA" id="ARBA00022833"/>
    </source>
</evidence>
<dbReference type="InterPro" id="IPR013154">
    <property type="entry name" value="ADH-like_N"/>
</dbReference>
<evidence type="ECO:0000259" key="4">
    <source>
        <dbReference type="SMART" id="SM00829"/>
    </source>
</evidence>
<sequence length="342" mass="36687">MKAIVITEPGKAVTDEQERPEAAKGEALLKMLVGGVCGSDLASFRGASAYVSYPRTIGHEFAAEVVAVEDNPYGIRPGMVVTGNPYFNCGKCYSCRRGFVNCCVNNQTMGVQREGAFSEYFTMPVERLYDGQGIAPESLALIEPFCISYHGVSRADVQPGDKVLVIGAGAIGILAGVAARSFGAEVHITDIAKDKLELAEREFGFSGSFVNDSPDALRAYVQKITNGDGFDVTIEAVGAPSTFLGCVEAAASQGRMVVIGVAKHNADFNFLELQRKELNVFGSRGATKADFAATMKLVKDGFVDLTKLISRTYPIADAGAAFQDMDQHSAEIVKAEFDFRRE</sequence>